<evidence type="ECO:0008006" key="4">
    <source>
        <dbReference type="Google" id="ProtNLM"/>
    </source>
</evidence>
<evidence type="ECO:0000313" key="2">
    <source>
        <dbReference type="EMBL" id="CAH3044566.1"/>
    </source>
</evidence>
<evidence type="ECO:0000256" key="1">
    <source>
        <dbReference type="SAM" id="MobiDB-lite"/>
    </source>
</evidence>
<feature type="region of interest" description="Disordered" evidence="1">
    <location>
        <begin position="1"/>
        <end position="46"/>
    </location>
</feature>
<gene>
    <name evidence="2" type="ORF">PLOB_00004760</name>
</gene>
<accession>A0ABN8N7C7</accession>
<feature type="compositionally biased region" description="Low complexity" evidence="1">
    <location>
        <begin position="10"/>
        <end position="21"/>
    </location>
</feature>
<reference evidence="2 3" key="1">
    <citation type="submission" date="2022-05" db="EMBL/GenBank/DDBJ databases">
        <authorList>
            <consortium name="Genoscope - CEA"/>
            <person name="William W."/>
        </authorList>
    </citation>
    <scope>NUCLEOTIDE SEQUENCE [LARGE SCALE GENOMIC DNA]</scope>
</reference>
<proteinExistence type="predicted"/>
<name>A0ABN8N7C7_9CNID</name>
<keyword evidence="3" id="KW-1185">Reference proteome</keyword>
<evidence type="ECO:0000313" key="3">
    <source>
        <dbReference type="Proteomes" id="UP001159405"/>
    </source>
</evidence>
<dbReference type="Proteomes" id="UP001159405">
    <property type="component" value="Unassembled WGS sequence"/>
</dbReference>
<comment type="caution">
    <text evidence="2">The sequence shown here is derived from an EMBL/GenBank/DDBJ whole genome shotgun (WGS) entry which is preliminary data.</text>
</comment>
<protein>
    <recommendedName>
        <fullName evidence="4">Transposase</fullName>
    </recommendedName>
</protein>
<dbReference type="EMBL" id="CALNXK010000012">
    <property type="protein sequence ID" value="CAH3044566.1"/>
    <property type="molecule type" value="Genomic_DNA"/>
</dbReference>
<organism evidence="2 3">
    <name type="scientific">Porites lobata</name>
    <dbReference type="NCBI Taxonomy" id="104759"/>
    <lineage>
        <taxon>Eukaryota</taxon>
        <taxon>Metazoa</taxon>
        <taxon>Cnidaria</taxon>
        <taxon>Anthozoa</taxon>
        <taxon>Hexacorallia</taxon>
        <taxon>Scleractinia</taxon>
        <taxon>Fungiina</taxon>
        <taxon>Poritidae</taxon>
        <taxon>Porites</taxon>
    </lineage>
</organism>
<sequence>MGRGKRRELSSLLSSPFPSCPARSLFLSPQPPHNTKASPQYKEASAEEREQALKFYKKTKVELPSNQSKELCQLIQAIESSEAGKRELGKIVQEGNQFEGKGGLKAGDCVNETWRKDREEFFKDQQSNVTMKKGNRWSVATIRVASILCTTALAVYNRCPSAYEAVRDLHILQLPCTKVLKKILKDGAENPGIDLNYLESQQQKFKAYQQQRESEGHPQPLGIGVLMWDEVKFLWRDLTSGFDLIGPYFPVPNSMDSNLLQEFFMLCLKAFTAYGFRVAIVLCDGASSNLTLLKMLCGFPRATLPIDEEAADERARYSVDMSFTNPEDPTGNPIFAMICPSHQLKNMIAALYSSRPNGSKKLTLNGTQFGWETIQKIYEEELQRAERGTSRKVPGLKYAFVYRDNWTRLNVRPAKIMQQRYMIAAVQDLTGQSAKPVASFLEACNLIFENGLLSSRRVRSMNSPIIQNIKKGMEFFEKWCFSHEQTESPDNSKKSRQSKFLAWQTWDLLRVVVNGFLSFCEWFFTNVSPDGRYFISPLRINGSALESIFSVLKHTSGGNLSAISYSPALGRLISRKALIQNKNSEKGYRDVKLNIDGEATSSEDQVSVLYTSISNTLCKYIFPSTIAQSSLGGRQGSNACTIIAVKFGAYISQHKLEVSLLWKQLPQLWIHSLINAICDGNDMYDELYGDTAIYLDVEDVVQSVGTEFNVESVSALFGFTNANDYAYLSAHQPSLPMLLLGNQLSTNEW</sequence>